<proteinExistence type="predicted"/>
<evidence type="ECO:0000313" key="3">
    <source>
        <dbReference type="Proteomes" id="UP000664859"/>
    </source>
</evidence>
<feature type="transmembrane region" description="Helical" evidence="1">
    <location>
        <begin position="20"/>
        <end position="39"/>
    </location>
</feature>
<keyword evidence="1" id="KW-0472">Membrane</keyword>
<keyword evidence="1" id="KW-1133">Transmembrane helix</keyword>
<keyword evidence="3" id="KW-1185">Reference proteome</keyword>
<organism evidence="2 3">
    <name type="scientific">Tribonema minus</name>
    <dbReference type="NCBI Taxonomy" id="303371"/>
    <lineage>
        <taxon>Eukaryota</taxon>
        <taxon>Sar</taxon>
        <taxon>Stramenopiles</taxon>
        <taxon>Ochrophyta</taxon>
        <taxon>PX clade</taxon>
        <taxon>Xanthophyceae</taxon>
        <taxon>Tribonematales</taxon>
        <taxon>Tribonemataceae</taxon>
        <taxon>Tribonema</taxon>
    </lineage>
</organism>
<comment type="caution">
    <text evidence="2">The sequence shown here is derived from an EMBL/GenBank/DDBJ whole genome shotgun (WGS) entry which is preliminary data.</text>
</comment>
<evidence type="ECO:0000313" key="2">
    <source>
        <dbReference type="EMBL" id="KAG5176135.1"/>
    </source>
</evidence>
<dbReference type="EMBL" id="JAFCMP010000540">
    <property type="protein sequence ID" value="KAG5176135.1"/>
    <property type="molecule type" value="Genomic_DNA"/>
</dbReference>
<keyword evidence="1" id="KW-0812">Transmembrane</keyword>
<name>A0A835YM58_9STRA</name>
<protein>
    <submittedName>
        <fullName evidence="2">Uncharacterized protein</fullName>
    </submittedName>
</protein>
<sequence length="49" mass="5564">MKAVTRATRKIMLSIQQARWMALFCHIIITAMVLSAVMARVPVDVFWAS</sequence>
<accession>A0A835YM58</accession>
<evidence type="ECO:0000256" key="1">
    <source>
        <dbReference type="SAM" id="Phobius"/>
    </source>
</evidence>
<reference evidence="2" key="1">
    <citation type="submission" date="2021-02" db="EMBL/GenBank/DDBJ databases">
        <title>First Annotated Genome of the Yellow-green Alga Tribonema minus.</title>
        <authorList>
            <person name="Mahan K.M."/>
        </authorList>
    </citation>
    <scope>NUCLEOTIDE SEQUENCE</scope>
    <source>
        <strain evidence="2">UTEX B ZZ1240</strain>
    </source>
</reference>
<dbReference type="AlphaFoldDB" id="A0A835YM58"/>
<dbReference type="Proteomes" id="UP000664859">
    <property type="component" value="Unassembled WGS sequence"/>
</dbReference>
<gene>
    <name evidence="2" type="ORF">JKP88DRAFT_282966</name>
</gene>